<protein>
    <submittedName>
        <fullName evidence="1">Uncharacterized protein</fullName>
    </submittedName>
</protein>
<reference evidence="1 2" key="1">
    <citation type="submission" date="2021-06" db="EMBL/GenBank/DDBJ databases">
        <title>Caerostris extrusa draft genome.</title>
        <authorList>
            <person name="Kono N."/>
            <person name="Arakawa K."/>
        </authorList>
    </citation>
    <scope>NUCLEOTIDE SEQUENCE [LARGE SCALE GENOMIC DNA]</scope>
</reference>
<dbReference type="AlphaFoldDB" id="A0AAV4NC36"/>
<accession>A0AAV4NC36</accession>
<name>A0AAV4NC36_CAEEX</name>
<sequence>TIDSSPSAHSRLLRSIPDRYLQPVANPVIEGARTRNGTLFALYRLPEALFDDELTFSGKQGVVFTAAPRKRNYGI</sequence>
<evidence type="ECO:0000313" key="2">
    <source>
        <dbReference type="Proteomes" id="UP001054945"/>
    </source>
</evidence>
<dbReference type="EMBL" id="BPLR01020756">
    <property type="protein sequence ID" value="GIX82186.1"/>
    <property type="molecule type" value="Genomic_DNA"/>
</dbReference>
<feature type="non-terminal residue" evidence="1">
    <location>
        <position position="1"/>
    </location>
</feature>
<keyword evidence="2" id="KW-1185">Reference proteome</keyword>
<proteinExistence type="predicted"/>
<dbReference type="Proteomes" id="UP001054945">
    <property type="component" value="Unassembled WGS sequence"/>
</dbReference>
<gene>
    <name evidence="1" type="ORF">CEXT_795831</name>
</gene>
<organism evidence="1 2">
    <name type="scientific">Caerostris extrusa</name>
    <name type="common">Bark spider</name>
    <name type="synonym">Caerostris bankana</name>
    <dbReference type="NCBI Taxonomy" id="172846"/>
    <lineage>
        <taxon>Eukaryota</taxon>
        <taxon>Metazoa</taxon>
        <taxon>Ecdysozoa</taxon>
        <taxon>Arthropoda</taxon>
        <taxon>Chelicerata</taxon>
        <taxon>Arachnida</taxon>
        <taxon>Araneae</taxon>
        <taxon>Araneomorphae</taxon>
        <taxon>Entelegynae</taxon>
        <taxon>Araneoidea</taxon>
        <taxon>Araneidae</taxon>
        <taxon>Caerostris</taxon>
    </lineage>
</organism>
<evidence type="ECO:0000313" key="1">
    <source>
        <dbReference type="EMBL" id="GIX82186.1"/>
    </source>
</evidence>
<comment type="caution">
    <text evidence="1">The sequence shown here is derived from an EMBL/GenBank/DDBJ whole genome shotgun (WGS) entry which is preliminary data.</text>
</comment>